<evidence type="ECO:0000313" key="3">
    <source>
        <dbReference type="EMBL" id="RCK78409.1"/>
    </source>
</evidence>
<sequence length="416" mass="45365">MLRDRSIFVCLSAFFLLSSPLAHGLTLHEALARVASHPALAPLALEEERATARAGDAGRRGPDTLALDLENVGGDLNGLTETEATLALSRPLLDRHRVRAARTLAALDGERARFAQARRRWELSSAVQRTFHALQAAIALAEVASEAVDLATDLRDATLVRVEAGSSPPAERLSADLTLERARAELKQRQGAVRQLLQELARATGAATIQASEIEGQLSPDLTLPDRATLEANLLATHPALRQLALDRREAAGQLAQARADTRPEWAISGGLRHLRAAEARDRLTFVIGLEASLPSPRATRGARQALALRQAQIEAEERQQRHELLTTLAEAVERFTTARAVALDLRDRVLPAALRLHELALDGYRLGKTSQLAVYDARQTLLASRREYFQSLDELYQAVDTIEQLCGVCLVGESH</sequence>
<dbReference type="InterPro" id="IPR010131">
    <property type="entry name" value="MdtP/NodT-like"/>
</dbReference>
<comment type="similarity">
    <text evidence="1">Belongs to the outer membrane factor (OMF) (TC 1.B.17) family.</text>
</comment>
<dbReference type="Pfam" id="PF02321">
    <property type="entry name" value="OEP"/>
    <property type="match status" value="2"/>
</dbReference>
<evidence type="ECO:0000313" key="4">
    <source>
        <dbReference type="Proteomes" id="UP000252355"/>
    </source>
</evidence>
<dbReference type="Proteomes" id="UP000252355">
    <property type="component" value="Unassembled WGS sequence"/>
</dbReference>
<comment type="caution">
    <text evidence="3">The sequence shown here is derived from an EMBL/GenBank/DDBJ whole genome shotgun (WGS) entry which is preliminary data.</text>
</comment>
<organism evidence="3 4">
    <name type="scientific">Candidatus Ozemobacter sibiricus</name>
    <dbReference type="NCBI Taxonomy" id="2268124"/>
    <lineage>
        <taxon>Bacteria</taxon>
        <taxon>Candidatus Ozemobacteria</taxon>
        <taxon>Candidatus Ozemobacterales</taxon>
        <taxon>Candidatus Ozemobacteraceae</taxon>
        <taxon>Candidatus Ozemobacter</taxon>
    </lineage>
</organism>
<evidence type="ECO:0000256" key="2">
    <source>
        <dbReference type="SAM" id="SignalP"/>
    </source>
</evidence>
<proteinExistence type="inferred from homology"/>
<protein>
    <submittedName>
        <fullName evidence="3">Heavy metal RND efflux outer membrane protein, CzcC family</fullName>
    </submittedName>
</protein>
<dbReference type="PANTHER" id="PTHR30203:SF24">
    <property type="entry name" value="BLR4935 PROTEIN"/>
    <property type="match status" value="1"/>
</dbReference>
<feature type="chain" id="PRO_5016968602" evidence="2">
    <location>
        <begin position="25"/>
        <end position="416"/>
    </location>
</feature>
<dbReference type="InterPro" id="IPR003423">
    <property type="entry name" value="OMP_efflux"/>
</dbReference>
<dbReference type="EMBL" id="QOQW01000023">
    <property type="protein sequence ID" value="RCK78409.1"/>
    <property type="molecule type" value="Genomic_DNA"/>
</dbReference>
<keyword evidence="2" id="KW-0732">Signal</keyword>
<reference evidence="3 4" key="1">
    <citation type="submission" date="2018-05" db="EMBL/GenBank/DDBJ databases">
        <title>A metagenomic window into the 2 km-deep terrestrial subsurface aquifer revealed taxonomically and functionally diverse microbial community comprising novel uncultured bacterial lineages.</title>
        <authorList>
            <person name="Kadnikov V.V."/>
            <person name="Mardanov A.V."/>
            <person name="Beletsky A.V."/>
            <person name="Banks D."/>
            <person name="Pimenov N.V."/>
            <person name="Frank Y.A."/>
            <person name="Karnachuk O.V."/>
            <person name="Ravin N.V."/>
        </authorList>
    </citation>
    <scope>NUCLEOTIDE SEQUENCE [LARGE SCALE GENOMIC DNA]</scope>
    <source>
        <strain evidence="3">BY5</strain>
    </source>
</reference>
<name>A0A367ZKW2_9BACT</name>
<evidence type="ECO:0000256" key="1">
    <source>
        <dbReference type="ARBA" id="ARBA00007613"/>
    </source>
</evidence>
<gene>
    <name evidence="3" type="ORF">OZSIB_1511</name>
</gene>
<dbReference type="Gene3D" id="1.20.1600.10">
    <property type="entry name" value="Outer membrane efflux proteins (OEP)"/>
    <property type="match status" value="1"/>
</dbReference>
<dbReference type="GO" id="GO:0015562">
    <property type="term" value="F:efflux transmembrane transporter activity"/>
    <property type="evidence" value="ECO:0007669"/>
    <property type="project" value="InterPro"/>
</dbReference>
<dbReference type="AlphaFoldDB" id="A0A367ZKW2"/>
<dbReference type="PANTHER" id="PTHR30203">
    <property type="entry name" value="OUTER MEMBRANE CATION EFFLUX PROTEIN"/>
    <property type="match status" value="1"/>
</dbReference>
<accession>A0A367ZKW2</accession>
<feature type="signal peptide" evidence="2">
    <location>
        <begin position="1"/>
        <end position="24"/>
    </location>
</feature>
<dbReference type="SUPFAM" id="SSF56954">
    <property type="entry name" value="Outer membrane efflux proteins (OEP)"/>
    <property type="match status" value="1"/>
</dbReference>